<dbReference type="Gene3D" id="3.30.2310.20">
    <property type="entry name" value="RelE-like"/>
    <property type="match status" value="1"/>
</dbReference>
<comment type="caution">
    <text evidence="2">The sequence shown here is derived from an EMBL/GenBank/DDBJ whole genome shotgun (WGS) entry which is preliminary data.</text>
</comment>
<gene>
    <name evidence="2" type="ORF">GMI68_02355</name>
</gene>
<dbReference type="SUPFAM" id="SSF143011">
    <property type="entry name" value="RelE-like"/>
    <property type="match status" value="1"/>
</dbReference>
<dbReference type="NCBIfam" id="TIGR02385">
    <property type="entry name" value="RelE_StbE"/>
    <property type="match status" value="1"/>
</dbReference>
<organism evidence="2 3">
    <name type="scientific">Xiamenia xianingshaonis</name>
    <dbReference type="NCBI Taxonomy" id="2682776"/>
    <lineage>
        <taxon>Bacteria</taxon>
        <taxon>Bacillati</taxon>
        <taxon>Actinomycetota</taxon>
        <taxon>Coriobacteriia</taxon>
        <taxon>Eggerthellales</taxon>
        <taxon>Eggerthellaceae</taxon>
        <taxon>Xiamenia</taxon>
    </lineage>
</organism>
<protein>
    <submittedName>
        <fullName evidence="2">Type II toxin-antitoxin system mRNA interferase toxin, RelE/StbE family</fullName>
    </submittedName>
</protein>
<evidence type="ECO:0000256" key="1">
    <source>
        <dbReference type="ARBA" id="ARBA00022649"/>
    </source>
</evidence>
<keyword evidence="1" id="KW-1277">Toxin-antitoxin system</keyword>
<dbReference type="InterPro" id="IPR035093">
    <property type="entry name" value="RelE/ParE_toxin_dom_sf"/>
</dbReference>
<dbReference type="EMBL" id="WPCR01000002">
    <property type="protein sequence ID" value="NHM13624.1"/>
    <property type="molecule type" value="Genomic_DNA"/>
</dbReference>
<dbReference type="RefSeq" id="WP_166338581.1">
    <property type="nucleotide sequence ID" value="NZ_WPCR01000002.1"/>
</dbReference>
<sequence>MLDVEYSSQFKQDYKRCKKKHLPIVELHRVIELVAENSEESLGELRRHHNMHTLQGKWRGRCECHVANAGNWLVIWSTNDTVAFFERTGTHDELFR</sequence>
<evidence type="ECO:0000313" key="2">
    <source>
        <dbReference type="EMBL" id="NHM13624.1"/>
    </source>
</evidence>
<evidence type="ECO:0000313" key="3">
    <source>
        <dbReference type="Proteomes" id="UP000636394"/>
    </source>
</evidence>
<keyword evidence="3" id="KW-1185">Reference proteome</keyword>
<dbReference type="Proteomes" id="UP000636394">
    <property type="component" value="Unassembled WGS sequence"/>
</dbReference>
<proteinExistence type="predicted"/>
<dbReference type="PANTHER" id="PTHR40588:SF1">
    <property type="entry name" value="MRNA INTERFERASE TOXIN YAFQ"/>
    <property type="match status" value="1"/>
</dbReference>
<dbReference type="InterPro" id="IPR007712">
    <property type="entry name" value="RelE/ParE_toxin"/>
</dbReference>
<dbReference type="PIRSF" id="PIRSF006156">
    <property type="entry name" value="YafQ"/>
    <property type="match status" value="1"/>
</dbReference>
<name>A0ABX0IFS1_9ACTN</name>
<reference evidence="2 3" key="1">
    <citation type="submission" date="2019-11" db="EMBL/GenBank/DDBJ databases">
        <title>Eggerthellaceae novel genus isolated from the rectal contents of marmort.</title>
        <authorList>
            <person name="Zhang G."/>
        </authorList>
    </citation>
    <scope>NUCLEOTIDE SEQUENCE [LARGE SCALE GENOMIC DNA]</scope>
    <source>
        <strain evidence="3">zg-886</strain>
    </source>
</reference>
<dbReference type="Pfam" id="PF15738">
    <property type="entry name" value="YafQ_toxin"/>
    <property type="match status" value="1"/>
</dbReference>
<accession>A0ABX0IFS1</accession>
<dbReference type="PANTHER" id="PTHR40588">
    <property type="entry name" value="MRNA INTERFERASE TOXIN YAFQ"/>
    <property type="match status" value="1"/>
</dbReference>
<dbReference type="InterPro" id="IPR004386">
    <property type="entry name" value="Toxin_YafQ-like"/>
</dbReference>